<comment type="similarity">
    <text evidence="3">Belongs to the MOZART2 family.</text>
</comment>
<gene>
    <name evidence="7" type="primary">107364820</name>
</gene>
<feature type="compositionally biased region" description="Polar residues" evidence="6">
    <location>
        <begin position="88"/>
        <end position="97"/>
    </location>
</feature>
<keyword evidence="8" id="KW-1185">Reference proteome</keyword>
<evidence type="ECO:0000313" key="8">
    <source>
        <dbReference type="Proteomes" id="UP000015104"/>
    </source>
</evidence>
<proteinExistence type="inferred from homology"/>
<dbReference type="Pfam" id="PF12926">
    <property type="entry name" value="MOZART2"/>
    <property type="match status" value="1"/>
</dbReference>
<keyword evidence="5" id="KW-0206">Cytoskeleton</keyword>
<feature type="region of interest" description="Disordered" evidence="6">
    <location>
        <begin position="79"/>
        <end position="104"/>
    </location>
</feature>
<keyword evidence="4" id="KW-0963">Cytoplasm</keyword>
<dbReference type="GO" id="GO:0005819">
    <property type="term" value="C:spindle"/>
    <property type="evidence" value="ECO:0007669"/>
    <property type="project" value="UniProtKB-SubCell"/>
</dbReference>
<dbReference type="InterPro" id="IPR024332">
    <property type="entry name" value="MOZART2"/>
</dbReference>
<accession>T1KJN3</accession>
<dbReference type="Proteomes" id="UP000015104">
    <property type="component" value="Unassembled WGS sequence"/>
</dbReference>
<organism evidence="7 8">
    <name type="scientific">Tetranychus urticae</name>
    <name type="common">Two-spotted spider mite</name>
    <dbReference type="NCBI Taxonomy" id="32264"/>
    <lineage>
        <taxon>Eukaryota</taxon>
        <taxon>Metazoa</taxon>
        <taxon>Ecdysozoa</taxon>
        <taxon>Arthropoda</taxon>
        <taxon>Chelicerata</taxon>
        <taxon>Arachnida</taxon>
        <taxon>Acari</taxon>
        <taxon>Acariformes</taxon>
        <taxon>Trombidiformes</taxon>
        <taxon>Prostigmata</taxon>
        <taxon>Eleutherengona</taxon>
        <taxon>Raphignathae</taxon>
        <taxon>Tetranychoidea</taxon>
        <taxon>Tetranychidae</taxon>
        <taxon>Tetranychus</taxon>
    </lineage>
</organism>
<evidence type="ECO:0000256" key="3">
    <source>
        <dbReference type="ARBA" id="ARBA00007286"/>
    </source>
</evidence>
<dbReference type="GO" id="GO:0005813">
    <property type="term" value="C:centrosome"/>
    <property type="evidence" value="ECO:0007669"/>
    <property type="project" value="UniProtKB-SubCell"/>
</dbReference>
<dbReference type="EMBL" id="CAEY01000163">
    <property type="status" value="NOT_ANNOTATED_CDS"/>
    <property type="molecule type" value="Genomic_DNA"/>
</dbReference>
<dbReference type="AlphaFoldDB" id="T1KJN3"/>
<evidence type="ECO:0000313" key="7">
    <source>
        <dbReference type="EnsemblMetazoa" id="tetur13g00560.1"/>
    </source>
</evidence>
<comment type="subcellular location">
    <subcellularLocation>
        <location evidence="2">Cytoplasm</location>
        <location evidence="2">Cytoskeleton</location>
        <location evidence="2">Microtubule organizing center</location>
        <location evidence="2">Centrosome</location>
    </subcellularLocation>
    <subcellularLocation>
        <location evidence="1">Cytoplasm</location>
        <location evidence="1">Cytoskeleton</location>
        <location evidence="1">Spindle</location>
    </subcellularLocation>
</comment>
<protein>
    <submittedName>
        <fullName evidence="7">Uncharacterized protein</fullName>
    </submittedName>
</protein>
<dbReference type="EnsemblMetazoa" id="tetur13g00560.1">
    <property type="protein sequence ID" value="tetur13g00560.1"/>
    <property type="gene ID" value="tetur13g00560"/>
</dbReference>
<dbReference type="HOGENOM" id="CLU_2253467_0_0_1"/>
<evidence type="ECO:0000256" key="5">
    <source>
        <dbReference type="ARBA" id="ARBA00023212"/>
    </source>
</evidence>
<reference evidence="7" key="2">
    <citation type="submission" date="2015-06" db="UniProtKB">
        <authorList>
            <consortium name="EnsemblMetazoa"/>
        </authorList>
    </citation>
    <scope>IDENTIFICATION</scope>
</reference>
<evidence type="ECO:0000256" key="6">
    <source>
        <dbReference type="SAM" id="MobiDB-lite"/>
    </source>
</evidence>
<evidence type="ECO:0000256" key="2">
    <source>
        <dbReference type="ARBA" id="ARBA00004300"/>
    </source>
</evidence>
<evidence type="ECO:0000256" key="4">
    <source>
        <dbReference type="ARBA" id="ARBA00022490"/>
    </source>
</evidence>
<evidence type="ECO:0000256" key="1">
    <source>
        <dbReference type="ARBA" id="ARBA00004186"/>
    </source>
</evidence>
<sequence>MSSPGPSEDQSYNSVQPKEDNEVINQQLYQLVQTANIDMDYRVFCVVVDLLRAGICPEALFVFFSNIYPHTRVGRKLATAKKNRRSKPSQCENQVATNKEGEQL</sequence>
<name>T1KJN3_TETUR</name>
<dbReference type="OrthoDB" id="6522129at2759"/>
<reference evidence="8" key="1">
    <citation type="submission" date="2011-08" db="EMBL/GenBank/DDBJ databases">
        <authorList>
            <person name="Rombauts S."/>
        </authorList>
    </citation>
    <scope>NUCLEOTIDE SEQUENCE</scope>
    <source>
        <strain evidence="8">London</strain>
    </source>
</reference>